<organism evidence="3 4">
    <name type="scientific">Flectobacillus longus</name>
    <dbReference type="NCBI Taxonomy" id="2984207"/>
    <lineage>
        <taxon>Bacteria</taxon>
        <taxon>Pseudomonadati</taxon>
        <taxon>Bacteroidota</taxon>
        <taxon>Cytophagia</taxon>
        <taxon>Cytophagales</taxon>
        <taxon>Flectobacillaceae</taxon>
        <taxon>Flectobacillus</taxon>
    </lineage>
</organism>
<dbReference type="PANTHER" id="PTHR34183:SF8">
    <property type="entry name" value="ENDOLYTIC PEPTIDOGLYCAN TRANSGLYCOSYLASE RLPA-RELATED"/>
    <property type="match status" value="1"/>
</dbReference>
<comment type="caution">
    <text evidence="3">The sequence shown here is derived from an EMBL/GenBank/DDBJ whole genome shotgun (WGS) entry which is preliminary data.</text>
</comment>
<dbReference type="InterPro" id="IPR036680">
    <property type="entry name" value="SPOR-like_sf"/>
</dbReference>
<name>A0ABT6YJ50_9BACT</name>
<dbReference type="SUPFAM" id="SSF50685">
    <property type="entry name" value="Barwin-like endoglucanases"/>
    <property type="match status" value="1"/>
</dbReference>
<protein>
    <submittedName>
        <fullName evidence="3">Septal ring lytic transglycosylase RlpA family protein</fullName>
    </submittedName>
</protein>
<dbReference type="Gene3D" id="3.30.70.1070">
    <property type="entry name" value="Sporulation related repeat"/>
    <property type="match status" value="1"/>
</dbReference>
<dbReference type="InterPro" id="IPR036908">
    <property type="entry name" value="RlpA-like_sf"/>
</dbReference>
<proteinExistence type="inferred from homology"/>
<dbReference type="PANTHER" id="PTHR34183">
    <property type="entry name" value="ENDOLYTIC PEPTIDOGLYCAN TRANSGLYCOSYLASE RLPA"/>
    <property type="match status" value="1"/>
</dbReference>
<evidence type="ECO:0000256" key="1">
    <source>
        <dbReference type="RuleBase" id="RU003495"/>
    </source>
</evidence>
<evidence type="ECO:0000313" key="4">
    <source>
        <dbReference type="Proteomes" id="UP001236569"/>
    </source>
</evidence>
<evidence type="ECO:0000313" key="3">
    <source>
        <dbReference type="EMBL" id="MDI9863627.1"/>
    </source>
</evidence>
<dbReference type="Gene3D" id="2.40.40.10">
    <property type="entry name" value="RlpA-like domain"/>
    <property type="match status" value="1"/>
</dbReference>
<dbReference type="SUPFAM" id="SSF110997">
    <property type="entry name" value="Sporulation related repeat"/>
    <property type="match status" value="1"/>
</dbReference>
<dbReference type="EMBL" id="JASHID010000003">
    <property type="protein sequence ID" value="MDI9863627.1"/>
    <property type="molecule type" value="Genomic_DNA"/>
</dbReference>
<comment type="similarity">
    <text evidence="1">Belongs to the RlpA family.</text>
</comment>
<dbReference type="Proteomes" id="UP001236569">
    <property type="component" value="Unassembled WGS sequence"/>
</dbReference>
<dbReference type="PROSITE" id="PS51724">
    <property type="entry name" value="SPOR"/>
    <property type="match status" value="1"/>
</dbReference>
<dbReference type="Pfam" id="PF03330">
    <property type="entry name" value="DPBB_1"/>
    <property type="match status" value="1"/>
</dbReference>
<sequence>MKKLIASAFLILVQGGLMVTKAQNSGYGSSYGNNVVEEGIAKYYGKNLTGNLTSYGERYDDAQLTASHSKYPLNTVLRVTNLENNRTIDVRVNDYCRCEEEGKLLNLSREAASRLGMIASGKAQVRVEVLNARPASQVNIYRDYDIAASTQDRVPVQPTSLMPQASVAATASSSYSTAFSEDRTYDINGTVKSPRGFAVQVTALTSLNKIHDMYDELVKLGLSPEEIFVQVGQKEMGKVYRILFGEFHTKESASERVMWLQERGYRGLVRTHYNY</sequence>
<feature type="domain" description="SPOR" evidence="2">
    <location>
        <begin position="191"/>
        <end position="272"/>
    </location>
</feature>
<gene>
    <name evidence="3" type="ORF">QM480_04790</name>
</gene>
<dbReference type="Pfam" id="PF05036">
    <property type="entry name" value="SPOR"/>
    <property type="match status" value="1"/>
</dbReference>
<dbReference type="InterPro" id="IPR012997">
    <property type="entry name" value="RplA"/>
</dbReference>
<keyword evidence="4" id="KW-1185">Reference proteome</keyword>
<evidence type="ECO:0000259" key="2">
    <source>
        <dbReference type="PROSITE" id="PS51724"/>
    </source>
</evidence>
<reference evidence="3 4" key="1">
    <citation type="submission" date="2023-05" db="EMBL/GenBank/DDBJ databases">
        <title>Novel species of genus Flectobacillus isolated from stream in China.</title>
        <authorList>
            <person name="Lu H."/>
        </authorList>
    </citation>
    <scope>NUCLEOTIDE SEQUENCE [LARGE SCALE GENOMIC DNA]</scope>
    <source>
        <strain evidence="3 4">DC10W</strain>
    </source>
</reference>
<dbReference type="InterPro" id="IPR009009">
    <property type="entry name" value="RlpA-like_DPBB"/>
</dbReference>
<accession>A0ABT6YJ50</accession>
<dbReference type="NCBIfam" id="TIGR00413">
    <property type="entry name" value="rlpA"/>
    <property type="match status" value="1"/>
</dbReference>
<dbReference type="CDD" id="cd22268">
    <property type="entry name" value="DPBB_RlpA-like"/>
    <property type="match status" value="1"/>
</dbReference>
<dbReference type="InterPro" id="IPR007730">
    <property type="entry name" value="SPOR-like_dom"/>
</dbReference>
<dbReference type="RefSeq" id="WP_283368900.1">
    <property type="nucleotide sequence ID" value="NZ_JASHID010000003.1"/>
</dbReference>